<proteinExistence type="predicted"/>
<keyword evidence="2" id="KW-1185">Reference proteome</keyword>
<accession>A0A7X5HXT1</accession>
<dbReference type="Proteomes" id="UP000461585">
    <property type="component" value="Unassembled WGS sequence"/>
</dbReference>
<comment type="caution">
    <text evidence="1">The sequence shown here is derived from an EMBL/GenBank/DDBJ whole genome shotgun (WGS) entry which is preliminary data.</text>
</comment>
<evidence type="ECO:0000313" key="1">
    <source>
        <dbReference type="EMBL" id="NDL68486.1"/>
    </source>
</evidence>
<protein>
    <submittedName>
        <fullName evidence="1">Uncharacterized protein</fullName>
    </submittedName>
</protein>
<reference evidence="1 2" key="1">
    <citation type="submission" date="2020-01" db="EMBL/GenBank/DDBJ databases">
        <title>Anaeroalcalibacter tamaniensis gen. nov., sp. nov., moderately halophilic strictly anaerobic fermenter bacterium from mud volcano of Taman peninsula.</title>
        <authorList>
            <person name="Frolova A."/>
            <person name="Merkel A.Y."/>
            <person name="Slobodkin A.I."/>
        </authorList>
    </citation>
    <scope>NUCLEOTIDE SEQUENCE [LARGE SCALE GENOMIC DNA]</scope>
    <source>
        <strain evidence="1 2">F-3ap</strain>
    </source>
</reference>
<sequence length="134" mass="15447">MDIKIDVNDCEVVKELRSNMREALEKLSQIEVLFGEVNALTYAISKRMGKPELFVKDKISIEKMQWIEEANLVPFKNPMTFFYGQGNILYSNEYIAATPLEKLKEDYEKLLDCHGYVKGEQEEAEDGKDESADL</sequence>
<evidence type="ECO:0000313" key="2">
    <source>
        <dbReference type="Proteomes" id="UP000461585"/>
    </source>
</evidence>
<dbReference type="RefSeq" id="WP_162371210.1">
    <property type="nucleotide sequence ID" value="NZ_JAAEEH010000042.1"/>
</dbReference>
<gene>
    <name evidence="1" type="ORF">GXN74_12140</name>
</gene>
<dbReference type="AlphaFoldDB" id="A0A7X5HXT1"/>
<dbReference type="EMBL" id="JAAEEH010000042">
    <property type="protein sequence ID" value="NDL68486.1"/>
    <property type="molecule type" value="Genomic_DNA"/>
</dbReference>
<name>A0A7X5HXT1_9FIRM</name>
<organism evidence="1 2">
    <name type="scientific">Anaerotalea alkaliphila</name>
    <dbReference type="NCBI Taxonomy" id="2662126"/>
    <lineage>
        <taxon>Bacteria</taxon>
        <taxon>Bacillati</taxon>
        <taxon>Bacillota</taxon>
        <taxon>Clostridia</taxon>
        <taxon>Eubacteriales</taxon>
        <taxon>Anaerotalea</taxon>
    </lineage>
</organism>